<gene>
    <name evidence="1" type="ORF">ARMSODRAFT_974661</name>
</gene>
<organism evidence="1 2">
    <name type="scientific">Armillaria solidipes</name>
    <dbReference type="NCBI Taxonomy" id="1076256"/>
    <lineage>
        <taxon>Eukaryota</taxon>
        <taxon>Fungi</taxon>
        <taxon>Dikarya</taxon>
        <taxon>Basidiomycota</taxon>
        <taxon>Agaricomycotina</taxon>
        <taxon>Agaricomycetes</taxon>
        <taxon>Agaricomycetidae</taxon>
        <taxon>Agaricales</taxon>
        <taxon>Marasmiineae</taxon>
        <taxon>Physalacriaceae</taxon>
        <taxon>Armillaria</taxon>
    </lineage>
</organism>
<reference evidence="2" key="1">
    <citation type="journal article" date="2017" name="Nat. Ecol. Evol.">
        <title>Genome expansion and lineage-specific genetic innovations in the forest pathogenic fungi Armillaria.</title>
        <authorList>
            <person name="Sipos G."/>
            <person name="Prasanna A.N."/>
            <person name="Walter M.C."/>
            <person name="O'Connor E."/>
            <person name="Balint B."/>
            <person name="Krizsan K."/>
            <person name="Kiss B."/>
            <person name="Hess J."/>
            <person name="Varga T."/>
            <person name="Slot J."/>
            <person name="Riley R."/>
            <person name="Boka B."/>
            <person name="Rigling D."/>
            <person name="Barry K."/>
            <person name="Lee J."/>
            <person name="Mihaltcheva S."/>
            <person name="LaButti K."/>
            <person name="Lipzen A."/>
            <person name="Waldron R."/>
            <person name="Moloney N.M."/>
            <person name="Sperisen C."/>
            <person name="Kredics L."/>
            <person name="Vagvoelgyi C."/>
            <person name="Patrignani A."/>
            <person name="Fitzpatrick D."/>
            <person name="Nagy I."/>
            <person name="Doyle S."/>
            <person name="Anderson J.B."/>
            <person name="Grigoriev I.V."/>
            <person name="Gueldener U."/>
            <person name="Muensterkoetter M."/>
            <person name="Nagy L.G."/>
        </authorList>
    </citation>
    <scope>NUCLEOTIDE SEQUENCE [LARGE SCALE GENOMIC DNA]</scope>
    <source>
        <strain evidence="2">28-4</strain>
    </source>
</reference>
<dbReference type="Proteomes" id="UP000218334">
    <property type="component" value="Unassembled WGS sequence"/>
</dbReference>
<dbReference type="AlphaFoldDB" id="A0A2H3C220"/>
<dbReference type="EMBL" id="KZ293427">
    <property type="protein sequence ID" value="PBK70183.1"/>
    <property type="molecule type" value="Genomic_DNA"/>
</dbReference>
<sequence>MQFKLLLSVILTYDSPGPPRTGDGELEVGTCPDKIRRGDGGPLLWGSGTSGIGVCQMKDFGSSIRINCALRTRFEEVELLGFVLSHVGQVGTVSFDFFDKVSEKIDDHRLVTGGEGGENVHARRLSTVKKQVTVNWEGCSMGRDGDVTAEEDNVL</sequence>
<evidence type="ECO:0000313" key="1">
    <source>
        <dbReference type="EMBL" id="PBK70183.1"/>
    </source>
</evidence>
<name>A0A2H3C220_9AGAR</name>
<protein>
    <submittedName>
        <fullName evidence="1">Uncharacterized protein</fullName>
    </submittedName>
</protein>
<evidence type="ECO:0000313" key="2">
    <source>
        <dbReference type="Proteomes" id="UP000218334"/>
    </source>
</evidence>
<accession>A0A2H3C220</accession>
<keyword evidence="2" id="KW-1185">Reference proteome</keyword>
<proteinExistence type="predicted"/>